<reference evidence="2" key="1">
    <citation type="submission" date="2023-10" db="EMBL/GenBank/DDBJ databases">
        <authorList>
            <person name="Chen Y."/>
            <person name="Shah S."/>
            <person name="Dougan E. K."/>
            <person name="Thang M."/>
            <person name="Chan C."/>
        </authorList>
    </citation>
    <scope>NUCLEOTIDE SEQUENCE [LARGE SCALE GENOMIC DNA]</scope>
</reference>
<keyword evidence="3" id="KW-1185">Reference proteome</keyword>
<dbReference type="Proteomes" id="UP001189429">
    <property type="component" value="Unassembled WGS sequence"/>
</dbReference>
<gene>
    <name evidence="2" type="ORF">PCOR1329_LOCUS2739</name>
</gene>
<accession>A0ABN9PKP5</accession>
<evidence type="ECO:0000256" key="1">
    <source>
        <dbReference type="SAM" id="MobiDB-lite"/>
    </source>
</evidence>
<evidence type="ECO:0000313" key="2">
    <source>
        <dbReference type="EMBL" id="CAK0792001.1"/>
    </source>
</evidence>
<dbReference type="EMBL" id="CAUYUJ010000692">
    <property type="protein sequence ID" value="CAK0792001.1"/>
    <property type="molecule type" value="Genomic_DNA"/>
</dbReference>
<sequence length="176" mass="18710">MKGILSALRECEMGGPVLAKATCLLQESSKDGVADEKIQLAIKQLEDKRLPGLVRTEAEGAVHATVSNFHLLSGMAVVDTLEESLQNVAEACEICSPIALERNSGAINDWLMKIIGCLTFYDGCLATYAQALTSGGGLRAVALAGARHRRPRGNGSGGDAEFQCPRKSARFPRRPG</sequence>
<name>A0ABN9PKP5_9DINO</name>
<feature type="compositionally biased region" description="Basic residues" evidence="1">
    <location>
        <begin position="167"/>
        <end position="176"/>
    </location>
</feature>
<protein>
    <submittedName>
        <fullName evidence="2">Uncharacterized protein</fullName>
    </submittedName>
</protein>
<evidence type="ECO:0000313" key="3">
    <source>
        <dbReference type="Proteomes" id="UP001189429"/>
    </source>
</evidence>
<proteinExistence type="predicted"/>
<feature type="region of interest" description="Disordered" evidence="1">
    <location>
        <begin position="148"/>
        <end position="176"/>
    </location>
</feature>
<comment type="caution">
    <text evidence="2">The sequence shown here is derived from an EMBL/GenBank/DDBJ whole genome shotgun (WGS) entry which is preliminary data.</text>
</comment>
<organism evidence="2 3">
    <name type="scientific">Prorocentrum cordatum</name>
    <dbReference type="NCBI Taxonomy" id="2364126"/>
    <lineage>
        <taxon>Eukaryota</taxon>
        <taxon>Sar</taxon>
        <taxon>Alveolata</taxon>
        <taxon>Dinophyceae</taxon>
        <taxon>Prorocentrales</taxon>
        <taxon>Prorocentraceae</taxon>
        <taxon>Prorocentrum</taxon>
    </lineage>
</organism>